<feature type="compositionally biased region" description="Basic and acidic residues" evidence="1">
    <location>
        <begin position="160"/>
        <end position="175"/>
    </location>
</feature>
<sequence length="341" mass="39011">MDWFRSDVGLRTHWSLPLLQQELGVNIREAAGIVRLFYDFVGTHADSGDLSEIPRHAVAAYIEWPIPDADQLFDALIKAGLVSEAEGICLVTGWQDRNKAIFRHRERQRERREGASTVRARDSQADSTVRARDSRVLDTDRQTDLHTNSKKKKPPTAGAREGEPDKPTKRSSDSSAKVEIEAFVKAWNSIKSFSTCRTITDSRIKTLRTRLKDSFWRENWRAALKRVSGNSFLSGNNDRGWKATVEWFLKPDMVAQIMEGQCDNWGGNNRSSKPPSPPQPSRFDDPKWNARQARIREVWDRQKREAKEKGKPEPKRPSEYDPKWKPKVVDGSVGDDEKVPF</sequence>
<feature type="region of interest" description="Disordered" evidence="1">
    <location>
        <begin position="261"/>
        <end position="341"/>
    </location>
</feature>
<dbReference type="EMBL" id="LAZR01002277">
    <property type="protein sequence ID" value="KKN32107.1"/>
    <property type="molecule type" value="Genomic_DNA"/>
</dbReference>
<gene>
    <name evidence="2" type="ORF">LCGC14_0817180</name>
</gene>
<feature type="compositionally biased region" description="Basic and acidic residues" evidence="1">
    <location>
        <begin position="282"/>
        <end position="328"/>
    </location>
</feature>
<feature type="compositionally biased region" description="Basic and acidic residues" evidence="1">
    <location>
        <begin position="107"/>
        <end position="144"/>
    </location>
</feature>
<reference evidence="2" key="1">
    <citation type="journal article" date="2015" name="Nature">
        <title>Complex archaea that bridge the gap between prokaryotes and eukaryotes.</title>
        <authorList>
            <person name="Spang A."/>
            <person name="Saw J.H."/>
            <person name="Jorgensen S.L."/>
            <person name="Zaremba-Niedzwiedzka K."/>
            <person name="Martijn J."/>
            <person name="Lind A.E."/>
            <person name="van Eijk R."/>
            <person name="Schleper C."/>
            <person name="Guy L."/>
            <person name="Ettema T.J."/>
        </authorList>
    </citation>
    <scope>NUCLEOTIDE SEQUENCE</scope>
</reference>
<evidence type="ECO:0008006" key="3">
    <source>
        <dbReference type="Google" id="ProtNLM"/>
    </source>
</evidence>
<name>A0A0F9Q5A4_9ZZZZ</name>
<proteinExistence type="predicted"/>
<organism evidence="2">
    <name type="scientific">marine sediment metagenome</name>
    <dbReference type="NCBI Taxonomy" id="412755"/>
    <lineage>
        <taxon>unclassified sequences</taxon>
        <taxon>metagenomes</taxon>
        <taxon>ecological metagenomes</taxon>
    </lineage>
</organism>
<comment type="caution">
    <text evidence="2">The sequence shown here is derived from an EMBL/GenBank/DDBJ whole genome shotgun (WGS) entry which is preliminary data.</text>
</comment>
<dbReference type="AlphaFoldDB" id="A0A0F9Q5A4"/>
<evidence type="ECO:0000256" key="1">
    <source>
        <dbReference type="SAM" id="MobiDB-lite"/>
    </source>
</evidence>
<feature type="region of interest" description="Disordered" evidence="1">
    <location>
        <begin position="105"/>
        <end position="175"/>
    </location>
</feature>
<protein>
    <recommendedName>
        <fullName evidence="3">Lin1244/Lin1753-like N-terminal domain-containing protein</fullName>
    </recommendedName>
</protein>
<evidence type="ECO:0000313" key="2">
    <source>
        <dbReference type="EMBL" id="KKN32107.1"/>
    </source>
</evidence>
<accession>A0A0F9Q5A4</accession>